<gene>
    <name evidence="2" type="ORF">PAXRUDRAFT_15601</name>
</gene>
<reference evidence="2 3" key="1">
    <citation type="submission" date="2014-04" db="EMBL/GenBank/DDBJ databases">
        <authorList>
            <consortium name="DOE Joint Genome Institute"/>
            <person name="Kuo A."/>
            <person name="Kohler A."/>
            <person name="Jargeat P."/>
            <person name="Nagy L.G."/>
            <person name="Floudas D."/>
            <person name="Copeland A."/>
            <person name="Barry K.W."/>
            <person name="Cichocki N."/>
            <person name="Veneault-Fourrey C."/>
            <person name="LaButti K."/>
            <person name="Lindquist E.A."/>
            <person name="Lipzen A."/>
            <person name="Lundell T."/>
            <person name="Morin E."/>
            <person name="Murat C."/>
            <person name="Sun H."/>
            <person name="Tunlid A."/>
            <person name="Henrissat B."/>
            <person name="Grigoriev I.V."/>
            <person name="Hibbett D.S."/>
            <person name="Martin F."/>
            <person name="Nordberg H.P."/>
            <person name="Cantor M.N."/>
            <person name="Hua S.X."/>
        </authorList>
    </citation>
    <scope>NUCLEOTIDE SEQUENCE [LARGE SCALE GENOMIC DNA]</scope>
    <source>
        <strain evidence="2 3">Ve08.2h10</strain>
    </source>
</reference>
<feature type="coiled-coil region" evidence="1">
    <location>
        <begin position="21"/>
        <end position="48"/>
    </location>
</feature>
<organism evidence="2 3">
    <name type="scientific">Paxillus rubicundulus Ve08.2h10</name>
    <dbReference type="NCBI Taxonomy" id="930991"/>
    <lineage>
        <taxon>Eukaryota</taxon>
        <taxon>Fungi</taxon>
        <taxon>Dikarya</taxon>
        <taxon>Basidiomycota</taxon>
        <taxon>Agaricomycotina</taxon>
        <taxon>Agaricomycetes</taxon>
        <taxon>Agaricomycetidae</taxon>
        <taxon>Boletales</taxon>
        <taxon>Paxilineae</taxon>
        <taxon>Paxillaceae</taxon>
        <taxon>Paxillus</taxon>
    </lineage>
</organism>
<evidence type="ECO:0000313" key="2">
    <source>
        <dbReference type="EMBL" id="KIK80775.1"/>
    </source>
</evidence>
<dbReference type="HOGENOM" id="CLU_084847_0_0_1"/>
<evidence type="ECO:0000313" key="3">
    <source>
        <dbReference type="Proteomes" id="UP000054538"/>
    </source>
</evidence>
<dbReference type="OrthoDB" id="2668183at2759"/>
<dbReference type="STRING" id="930991.A0A0D0DPD5"/>
<dbReference type="AlphaFoldDB" id="A0A0D0DPD5"/>
<dbReference type="InParanoid" id="A0A0D0DPD5"/>
<accession>A0A0D0DPD5</accession>
<protein>
    <submittedName>
        <fullName evidence="2">Uncharacterized protein</fullName>
    </submittedName>
</protein>
<name>A0A0D0DPD5_9AGAM</name>
<dbReference type="Proteomes" id="UP000054538">
    <property type="component" value="Unassembled WGS sequence"/>
</dbReference>
<reference evidence="3" key="2">
    <citation type="submission" date="2015-01" db="EMBL/GenBank/DDBJ databases">
        <title>Evolutionary Origins and Diversification of the Mycorrhizal Mutualists.</title>
        <authorList>
            <consortium name="DOE Joint Genome Institute"/>
            <consortium name="Mycorrhizal Genomics Consortium"/>
            <person name="Kohler A."/>
            <person name="Kuo A."/>
            <person name="Nagy L.G."/>
            <person name="Floudas D."/>
            <person name="Copeland A."/>
            <person name="Barry K.W."/>
            <person name="Cichocki N."/>
            <person name="Veneault-Fourrey C."/>
            <person name="LaButti K."/>
            <person name="Lindquist E.A."/>
            <person name="Lipzen A."/>
            <person name="Lundell T."/>
            <person name="Morin E."/>
            <person name="Murat C."/>
            <person name="Riley R."/>
            <person name="Ohm R."/>
            <person name="Sun H."/>
            <person name="Tunlid A."/>
            <person name="Henrissat B."/>
            <person name="Grigoriev I.V."/>
            <person name="Hibbett D.S."/>
            <person name="Martin F."/>
        </authorList>
    </citation>
    <scope>NUCLEOTIDE SEQUENCE [LARGE SCALE GENOMIC DNA]</scope>
    <source>
        <strain evidence="3">Ve08.2h10</strain>
    </source>
</reference>
<sequence length="244" mass="27686">MRLAIWKVFLDGLDTEDQEDEAALIQQVEDWQEQLQSTTEEHEAVARLTAAGEFVNPWMPFCAAQRLFKDKFDTFDKKNHDSSDKQSLGKRTQNVNVWFDALSNQKRVEAENAAKKWNDMGAEKEQQAMTMGVNIVMLVAYDKGDNIAVTCQETVTPGFDKLFSVSSKEAKEWIQTGRDLLATYLLSGEDGNSSTEDEGIPTVKVPEVWVDRSGNPRLPDWSGLKLKDQQLLLQYIGQPPIFFF</sequence>
<dbReference type="EMBL" id="KN825937">
    <property type="protein sequence ID" value="KIK80775.1"/>
    <property type="molecule type" value="Genomic_DNA"/>
</dbReference>
<keyword evidence="1" id="KW-0175">Coiled coil</keyword>
<evidence type="ECO:0000256" key="1">
    <source>
        <dbReference type="SAM" id="Coils"/>
    </source>
</evidence>
<keyword evidence="3" id="KW-1185">Reference proteome</keyword>
<proteinExistence type="predicted"/>